<feature type="region of interest" description="Disordered" evidence="1">
    <location>
        <begin position="232"/>
        <end position="251"/>
    </location>
</feature>
<reference evidence="4" key="1">
    <citation type="journal article" date="2023" name="Mol. Phylogenet. Evol.">
        <title>Genome-scale phylogeny and comparative genomics of the fungal order Sordariales.</title>
        <authorList>
            <person name="Hensen N."/>
            <person name="Bonometti L."/>
            <person name="Westerberg I."/>
            <person name="Brannstrom I.O."/>
            <person name="Guillou S."/>
            <person name="Cros-Aarteil S."/>
            <person name="Calhoun S."/>
            <person name="Haridas S."/>
            <person name="Kuo A."/>
            <person name="Mondo S."/>
            <person name="Pangilinan J."/>
            <person name="Riley R."/>
            <person name="LaButti K."/>
            <person name="Andreopoulos B."/>
            <person name="Lipzen A."/>
            <person name="Chen C."/>
            <person name="Yan M."/>
            <person name="Daum C."/>
            <person name="Ng V."/>
            <person name="Clum A."/>
            <person name="Steindorff A."/>
            <person name="Ohm R.A."/>
            <person name="Martin F."/>
            <person name="Silar P."/>
            <person name="Natvig D.O."/>
            <person name="Lalanne C."/>
            <person name="Gautier V."/>
            <person name="Ament-Velasquez S.L."/>
            <person name="Kruys A."/>
            <person name="Hutchinson M.I."/>
            <person name="Powell A.J."/>
            <person name="Barry K."/>
            <person name="Miller A.N."/>
            <person name="Grigoriev I.V."/>
            <person name="Debuchy R."/>
            <person name="Gladieux P."/>
            <person name="Hiltunen Thoren M."/>
            <person name="Johannesson H."/>
        </authorList>
    </citation>
    <scope>NUCLEOTIDE SEQUENCE</scope>
    <source>
        <strain evidence="4">PSN309</strain>
    </source>
</reference>
<dbReference type="PANTHER" id="PTHR38420:SF1">
    <property type="entry name" value="PUTATIVE (AFU_ORTHOLOGUE AFUA_5G14690)-RELATED"/>
    <property type="match status" value="1"/>
</dbReference>
<dbReference type="InterPro" id="IPR019200">
    <property type="entry name" value="ATP_adenylylTrfase_C"/>
</dbReference>
<dbReference type="PANTHER" id="PTHR38420">
    <property type="entry name" value="AP-4-A PHOSPHORYLASE II"/>
    <property type="match status" value="1"/>
</dbReference>
<evidence type="ECO:0000313" key="4">
    <source>
        <dbReference type="EMBL" id="KAK4186431.1"/>
    </source>
</evidence>
<name>A0AAN6WR25_9PEZI</name>
<evidence type="ECO:0000259" key="3">
    <source>
        <dbReference type="Pfam" id="PF19327"/>
    </source>
</evidence>
<dbReference type="InterPro" id="IPR043171">
    <property type="entry name" value="Ap4A_phos1/2-like"/>
</dbReference>
<dbReference type="GO" id="GO:0009117">
    <property type="term" value="P:nucleotide metabolic process"/>
    <property type="evidence" value="ECO:0007669"/>
    <property type="project" value="InterPro"/>
</dbReference>
<feature type="domain" description="Ap4A phosphorylase 1/2 N-terminal" evidence="3">
    <location>
        <begin position="38"/>
        <end position="162"/>
    </location>
</feature>
<organism evidence="4 5">
    <name type="scientific">Podospora australis</name>
    <dbReference type="NCBI Taxonomy" id="1536484"/>
    <lineage>
        <taxon>Eukaryota</taxon>
        <taxon>Fungi</taxon>
        <taxon>Dikarya</taxon>
        <taxon>Ascomycota</taxon>
        <taxon>Pezizomycotina</taxon>
        <taxon>Sordariomycetes</taxon>
        <taxon>Sordariomycetidae</taxon>
        <taxon>Sordariales</taxon>
        <taxon>Podosporaceae</taxon>
        <taxon>Podospora</taxon>
    </lineage>
</organism>
<dbReference type="EMBL" id="MU864424">
    <property type="protein sequence ID" value="KAK4186431.1"/>
    <property type="molecule type" value="Genomic_DNA"/>
</dbReference>
<dbReference type="GO" id="GO:0003877">
    <property type="term" value="F:ATP:ADP adenylyltransferase activity"/>
    <property type="evidence" value="ECO:0007669"/>
    <property type="project" value="InterPro"/>
</dbReference>
<protein>
    <submittedName>
        <fullName evidence="4">Uncharacterized protein</fullName>
    </submittedName>
</protein>
<evidence type="ECO:0000256" key="1">
    <source>
        <dbReference type="SAM" id="MobiDB-lite"/>
    </source>
</evidence>
<dbReference type="InterPro" id="IPR009163">
    <property type="entry name" value="Ap4A_phos1/2"/>
</dbReference>
<proteinExistence type="predicted"/>
<gene>
    <name evidence="4" type="ORF">QBC35DRAFT_501344</name>
</gene>
<evidence type="ECO:0000259" key="2">
    <source>
        <dbReference type="Pfam" id="PF09830"/>
    </source>
</evidence>
<evidence type="ECO:0000313" key="5">
    <source>
        <dbReference type="Proteomes" id="UP001302126"/>
    </source>
</evidence>
<keyword evidence="5" id="KW-1185">Reference proteome</keyword>
<dbReference type="Pfam" id="PF19327">
    <property type="entry name" value="Ap4A_phos_N"/>
    <property type="match status" value="1"/>
</dbReference>
<dbReference type="InterPro" id="IPR036265">
    <property type="entry name" value="HIT-like_sf"/>
</dbReference>
<feature type="domain" description="ATP adenylyltransferase C-terminal" evidence="2">
    <location>
        <begin position="191"/>
        <end position="312"/>
    </location>
</feature>
<dbReference type="Gene3D" id="3.30.428.70">
    <property type="match status" value="1"/>
</dbReference>
<dbReference type="Proteomes" id="UP001302126">
    <property type="component" value="Unassembled WGS sequence"/>
</dbReference>
<reference evidence="4" key="2">
    <citation type="submission" date="2023-05" db="EMBL/GenBank/DDBJ databases">
        <authorList>
            <consortium name="Lawrence Berkeley National Laboratory"/>
            <person name="Steindorff A."/>
            <person name="Hensen N."/>
            <person name="Bonometti L."/>
            <person name="Westerberg I."/>
            <person name="Brannstrom I.O."/>
            <person name="Guillou S."/>
            <person name="Cros-Aarteil S."/>
            <person name="Calhoun S."/>
            <person name="Haridas S."/>
            <person name="Kuo A."/>
            <person name="Mondo S."/>
            <person name="Pangilinan J."/>
            <person name="Riley R."/>
            <person name="Labutti K."/>
            <person name="Andreopoulos B."/>
            <person name="Lipzen A."/>
            <person name="Chen C."/>
            <person name="Yanf M."/>
            <person name="Daum C."/>
            <person name="Ng V."/>
            <person name="Clum A."/>
            <person name="Ohm R."/>
            <person name="Martin F."/>
            <person name="Silar P."/>
            <person name="Natvig D."/>
            <person name="Lalanne C."/>
            <person name="Gautier V."/>
            <person name="Ament-Velasquez S.L."/>
            <person name="Kruys A."/>
            <person name="Hutchinson M.I."/>
            <person name="Powell A.J."/>
            <person name="Barry K."/>
            <person name="Miller A.N."/>
            <person name="Grigoriev I.V."/>
            <person name="Debuchy R."/>
            <person name="Gladieux P."/>
            <person name="Thoren M.H."/>
            <person name="Johannesson H."/>
        </authorList>
    </citation>
    <scope>NUCLEOTIDE SEQUENCE</scope>
    <source>
        <strain evidence="4">PSN309</strain>
    </source>
</reference>
<dbReference type="AlphaFoldDB" id="A0AAN6WR25"/>
<dbReference type="Pfam" id="PF09830">
    <property type="entry name" value="ATP_transf"/>
    <property type="match status" value="1"/>
</dbReference>
<comment type="caution">
    <text evidence="4">The sequence shown here is derived from an EMBL/GenBank/DDBJ whole genome shotgun (WGS) entry which is preliminary data.</text>
</comment>
<accession>A0AAN6WR25</accession>
<dbReference type="SUPFAM" id="SSF54197">
    <property type="entry name" value="HIT-like"/>
    <property type="match status" value="1"/>
</dbReference>
<dbReference type="GO" id="GO:0005524">
    <property type="term" value="F:ATP binding"/>
    <property type="evidence" value="ECO:0007669"/>
    <property type="project" value="InterPro"/>
</dbReference>
<sequence>MNTTADLHEVKITTIFDRRVDKGVIVYNKDFRAVFYSDKGFDFEFRLLSGLDKKPNPSSPPVSSGCRPGSDIDVSGFEISALGPTHLLAFNKFSSARPHLLVLTQDGFTRQYEPLNIDDFTALRSVLMPFFENSKRRYLAIFNCGVDSGCSRLHKHMQVFPAGGDTSMDDKKVDKDFPLWPDSEDPAVENNLPFQCFVHHFSGDEFPSAEKLTEIYQRLVGEAECALTAFGHHPQRQEVENSNESSSKEGVPHNVILDRRWMVVVPRRSAGTNGADANAAAYLGMVWLSDEDKMRLWTDQGPASVLRQLGFPRSSQV</sequence>
<dbReference type="InterPro" id="IPR045759">
    <property type="entry name" value="Ap4A_phos1/2_N"/>
</dbReference>